<dbReference type="RefSeq" id="WP_301642063.1">
    <property type="nucleotide sequence ID" value="NZ_CP098494.1"/>
</dbReference>
<sequence>MAASSHTVEPSRLGFGAWCHAREKHIGEGDIRASYSADRIGMGQPIRKPFRYARALWVCVGTGPAGAEAYRLVHPSIYGGIARSYHDRCRDGDRARGDQAGFYDGITVRHAGREFVMAGPPVTFVAGEQAQLSLFSSDG</sequence>
<dbReference type="Proteomes" id="UP001056619">
    <property type="component" value="Chromosome"/>
</dbReference>
<evidence type="ECO:0000313" key="1">
    <source>
        <dbReference type="EMBL" id="USA61390.1"/>
    </source>
</evidence>
<gene>
    <name evidence="1" type="ORF">NCF85_15245</name>
</gene>
<name>A0ABY4U5K3_9SPHN</name>
<reference evidence="1 2" key="1">
    <citation type="submission" date="2022-06" db="EMBL/GenBank/DDBJ databases">
        <authorList>
            <person name="Liu G."/>
        </authorList>
    </citation>
    <scope>NUCLEOTIDE SEQUENCE [LARGE SCALE GENOMIC DNA]</scope>
    <source>
        <strain evidence="1 2">E4</strain>
    </source>
</reference>
<keyword evidence="2" id="KW-1185">Reference proteome</keyword>
<accession>A0ABY4U5K3</accession>
<proteinExistence type="predicted"/>
<dbReference type="EMBL" id="CP098494">
    <property type="protein sequence ID" value="USA61390.1"/>
    <property type="molecule type" value="Genomic_DNA"/>
</dbReference>
<organism evidence="1 2">
    <name type="scientific">Qipengyuania citrea</name>
    <dbReference type="NCBI Taxonomy" id="225971"/>
    <lineage>
        <taxon>Bacteria</taxon>
        <taxon>Pseudomonadati</taxon>
        <taxon>Pseudomonadota</taxon>
        <taxon>Alphaproteobacteria</taxon>
        <taxon>Sphingomonadales</taxon>
        <taxon>Erythrobacteraceae</taxon>
        <taxon>Qipengyuania</taxon>
    </lineage>
</organism>
<evidence type="ECO:0000313" key="2">
    <source>
        <dbReference type="Proteomes" id="UP001056619"/>
    </source>
</evidence>
<protein>
    <submittedName>
        <fullName evidence="1">Uncharacterized protein</fullName>
    </submittedName>
</protein>